<dbReference type="EMBL" id="JAULSN010000014">
    <property type="protein sequence ID" value="KAK3360883.1"/>
    <property type="molecule type" value="Genomic_DNA"/>
</dbReference>
<keyword evidence="3" id="KW-1185">Reference proteome</keyword>
<feature type="signal peptide" evidence="1">
    <location>
        <begin position="1"/>
        <end position="20"/>
    </location>
</feature>
<proteinExistence type="predicted"/>
<name>A0AAE0JS90_9PEZI</name>
<evidence type="ECO:0000256" key="1">
    <source>
        <dbReference type="SAM" id="SignalP"/>
    </source>
</evidence>
<protein>
    <recommendedName>
        <fullName evidence="4">Secreted protein</fullName>
    </recommendedName>
</protein>
<keyword evidence="1" id="KW-0732">Signal</keyword>
<accession>A0AAE0JS90</accession>
<dbReference type="Proteomes" id="UP001287356">
    <property type="component" value="Unassembled WGS sequence"/>
</dbReference>
<feature type="chain" id="PRO_5042260676" description="Secreted protein" evidence="1">
    <location>
        <begin position="21"/>
        <end position="133"/>
    </location>
</feature>
<evidence type="ECO:0000313" key="3">
    <source>
        <dbReference type="Proteomes" id="UP001287356"/>
    </source>
</evidence>
<organism evidence="2 3">
    <name type="scientific">Lasiosphaeria ovina</name>
    <dbReference type="NCBI Taxonomy" id="92902"/>
    <lineage>
        <taxon>Eukaryota</taxon>
        <taxon>Fungi</taxon>
        <taxon>Dikarya</taxon>
        <taxon>Ascomycota</taxon>
        <taxon>Pezizomycotina</taxon>
        <taxon>Sordariomycetes</taxon>
        <taxon>Sordariomycetidae</taxon>
        <taxon>Sordariales</taxon>
        <taxon>Lasiosphaeriaceae</taxon>
        <taxon>Lasiosphaeria</taxon>
    </lineage>
</organism>
<comment type="caution">
    <text evidence="2">The sequence shown here is derived from an EMBL/GenBank/DDBJ whole genome shotgun (WGS) entry which is preliminary data.</text>
</comment>
<evidence type="ECO:0008006" key="4">
    <source>
        <dbReference type="Google" id="ProtNLM"/>
    </source>
</evidence>
<evidence type="ECO:0000313" key="2">
    <source>
        <dbReference type="EMBL" id="KAK3360883.1"/>
    </source>
</evidence>
<dbReference type="AlphaFoldDB" id="A0AAE0JS90"/>
<gene>
    <name evidence="2" type="ORF">B0T24DRAFT_124410</name>
</gene>
<reference evidence="2" key="2">
    <citation type="submission" date="2023-06" db="EMBL/GenBank/DDBJ databases">
        <authorList>
            <consortium name="Lawrence Berkeley National Laboratory"/>
            <person name="Haridas S."/>
            <person name="Hensen N."/>
            <person name="Bonometti L."/>
            <person name="Westerberg I."/>
            <person name="Brannstrom I.O."/>
            <person name="Guillou S."/>
            <person name="Cros-Aarteil S."/>
            <person name="Calhoun S."/>
            <person name="Kuo A."/>
            <person name="Mondo S."/>
            <person name="Pangilinan J."/>
            <person name="Riley R."/>
            <person name="Labutti K."/>
            <person name="Andreopoulos B."/>
            <person name="Lipzen A."/>
            <person name="Chen C."/>
            <person name="Yanf M."/>
            <person name="Daum C."/>
            <person name="Ng V."/>
            <person name="Clum A."/>
            <person name="Steindorff A."/>
            <person name="Ohm R."/>
            <person name="Martin F."/>
            <person name="Silar P."/>
            <person name="Natvig D."/>
            <person name="Lalanne C."/>
            <person name="Gautier V."/>
            <person name="Ament-Velasquez S.L."/>
            <person name="Kruys A."/>
            <person name="Hutchinson M.I."/>
            <person name="Powell A.J."/>
            <person name="Barry K."/>
            <person name="Miller A.N."/>
            <person name="Grigoriev I.V."/>
            <person name="Debuchy R."/>
            <person name="Gladieux P."/>
            <person name="Thoren M.H."/>
            <person name="Johannesson H."/>
        </authorList>
    </citation>
    <scope>NUCLEOTIDE SEQUENCE</scope>
    <source>
        <strain evidence="2">CBS 958.72</strain>
    </source>
</reference>
<reference evidence="2" key="1">
    <citation type="journal article" date="2023" name="Mol. Phylogenet. Evol.">
        <title>Genome-scale phylogeny and comparative genomics of the fungal order Sordariales.</title>
        <authorList>
            <person name="Hensen N."/>
            <person name="Bonometti L."/>
            <person name="Westerberg I."/>
            <person name="Brannstrom I.O."/>
            <person name="Guillou S."/>
            <person name="Cros-Aarteil S."/>
            <person name="Calhoun S."/>
            <person name="Haridas S."/>
            <person name="Kuo A."/>
            <person name="Mondo S."/>
            <person name="Pangilinan J."/>
            <person name="Riley R."/>
            <person name="LaButti K."/>
            <person name="Andreopoulos B."/>
            <person name="Lipzen A."/>
            <person name="Chen C."/>
            <person name="Yan M."/>
            <person name="Daum C."/>
            <person name="Ng V."/>
            <person name="Clum A."/>
            <person name="Steindorff A."/>
            <person name="Ohm R.A."/>
            <person name="Martin F."/>
            <person name="Silar P."/>
            <person name="Natvig D.O."/>
            <person name="Lalanne C."/>
            <person name="Gautier V."/>
            <person name="Ament-Velasquez S.L."/>
            <person name="Kruys A."/>
            <person name="Hutchinson M.I."/>
            <person name="Powell A.J."/>
            <person name="Barry K."/>
            <person name="Miller A.N."/>
            <person name="Grigoriev I.V."/>
            <person name="Debuchy R."/>
            <person name="Gladieux P."/>
            <person name="Hiltunen Thoren M."/>
            <person name="Johannesson H."/>
        </authorList>
    </citation>
    <scope>NUCLEOTIDE SEQUENCE</scope>
    <source>
        <strain evidence="2">CBS 958.72</strain>
    </source>
</reference>
<sequence length="133" mass="14682">MRSIPLQLVLHLLVPDPALGRPRQRKMPSLDAEGDSLALSLFFFFSFSRLHHHPNIATPSVVREARLYFLSVVAPPQATLPLCLVVWFCFPSLCPRRPCGPAGLLLDRGRGIEASPPPWSGRGRVVCVCTTTL</sequence>